<keyword evidence="12" id="KW-1185">Reference proteome</keyword>
<evidence type="ECO:0000256" key="1">
    <source>
        <dbReference type="ARBA" id="ARBA00022729"/>
    </source>
</evidence>
<keyword evidence="3 9" id="KW-0136">Cellulose degradation</keyword>
<comment type="caution">
    <text evidence="11">The sequence shown here is derived from an EMBL/GenBank/DDBJ whole genome shotgun (WGS) entry which is preliminary data.</text>
</comment>
<keyword evidence="7 9" id="KW-0624">Polysaccharide degradation</keyword>
<keyword evidence="10" id="KW-0812">Transmembrane</keyword>
<dbReference type="Pfam" id="PF01341">
    <property type="entry name" value="Glyco_hydro_6"/>
    <property type="match status" value="1"/>
</dbReference>
<organism evidence="11 12">
    <name type="scientific">Kineococcus endophyticus</name>
    <dbReference type="NCBI Taxonomy" id="1181883"/>
    <lineage>
        <taxon>Bacteria</taxon>
        <taxon>Bacillati</taxon>
        <taxon>Actinomycetota</taxon>
        <taxon>Actinomycetes</taxon>
        <taxon>Kineosporiales</taxon>
        <taxon>Kineosporiaceae</taxon>
        <taxon>Kineococcus</taxon>
    </lineage>
</organism>
<keyword evidence="2 9" id="KW-0378">Hydrolase</keyword>
<dbReference type="GO" id="GO:0016787">
    <property type="term" value="F:hydrolase activity"/>
    <property type="evidence" value="ECO:0007669"/>
    <property type="project" value="UniProtKB-KW"/>
</dbReference>
<dbReference type="RefSeq" id="WP_367639730.1">
    <property type="nucleotide sequence ID" value="NZ_JBFNQN010000012.1"/>
</dbReference>
<comment type="similarity">
    <text evidence="9">Belongs to the glycosyl hydrolase family 6.</text>
</comment>
<keyword evidence="4" id="KW-1015">Disulfide bond</keyword>
<dbReference type="PANTHER" id="PTHR34876:SF4">
    <property type="entry name" value="1,4-BETA-D-GLUCAN CELLOBIOHYDROLASE C-RELATED"/>
    <property type="match status" value="1"/>
</dbReference>
<keyword evidence="5 9" id="KW-0119">Carbohydrate metabolism</keyword>
<dbReference type="Proteomes" id="UP001555826">
    <property type="component" value="Unassembled WGS sequence"/>
</dbReference>
<evidence type="ECO:0000256" key="4">
    <source>
        <dbReference type="ARBA" id="ARBA00023157"/>
    </source>
</evidence>
<feature type="active site" evidence="8">
    <location>
        <position position="117"/>
    </location>
</feature>
<keyword evidence="10" id="KW-0472">Membrane</keyword>
<keyword evidence="6 9" id="KW-0326">Glycosidase</keyword>
<proteinExistence type="inferred from homology"/>
<feature type="transmembrane region" description="Helical" evidence="10">
    <location>
        <begin position="12"/>
        <end position="33"/>
    </location>
</feature>
<evidence type="ECO:0000256" key="5">
    <source>
        <dbReference type="ARBA" id="ARBA00023277"/>
    </source>
</evidence>
<dbReference type="InterPro" id="IPR016288">
    <property type="entry name" value="Beta_cellobiohydrolase"/>
</dbReference>
<keyword evidence="10" id="KW-1133">Transmembrane helix</keyword>
<dbReference type="EC" id="3.2.1.-" evidence="9"/>
<keyword evidence="1" id="KW-0732">Signal</keyword>
<gene>
    <name evidence="11" type="ORF">AB1207_17735</name>
</gene>
<dbReference type="PIRSF" id="PIRSF001100">
    <property type="entry name" value="Beta_cellobiohydrolase"/>
    <property type="match status" value="1"/>
</dbReference>
<dbReference type="SUPFAM" id="SSF51989">
    <property type="entry name" value="Glycosyl hydrolases family 6, cellulases"/>
    <property type="match status" value="1"/>
</dbReference>
<evidence type="ECO:0000256" key="6">
    <source>
        <dbReference type="ARBA" id="ARBA00023295"/>
    </source>
</evidence>
<dbReference type="InterPro" id="IPR001524">
    <property type="entry name" value="Glyco_hydro_6_CS"/>
</dbReference>
<dbReference type="PRINTS" id="PR00733">
    <property type="entry name" value="GLHYDRLASE6"/>
</dbReference>
<dbReference type="Gene3D" id="3.20.20.40">
    <property type="entry name" value="1, 4-beta cellobiohydrolase"/>
    <property type="match status" value="1"/>
</dbReference>
<evidence type="ECO:0000256" key="9">
    <source>
        <dbReference type="RuleBase" id="RU361186"/>
    </source>
</evidence>
<evidence type="ECO:0000256" key="10">
    <source>
        <dbReference type="SAM" id="Phobius"/>
    </source>
</evidence>
<evidence type="ECO:0000256" key="8">
    <source>
        <dbReference type="PROSITE-ProRule" id="PRU10056"/>
    </source>
</evidence>
<dbReference type="PROSITE" id="PS00655">
    <property type="entry name" value="GLYCOSYL_HYDROL_F6_1"/>
    <property type="match status" value="1"/>
</dbReference>
<accession>A0ABV3PAG3</accession>
<evidence type="ECO:0000313" key="11">
    <source>
        <dbReference type="EMBL" id="MEW9266595.1"/>
    </source>
</evidence>
<dbReference type="PANTHER" id="PTHR34876">
    <property type="match status" value="1"/>
</dbReference>
<dbReference type="EMBL" id="JBFNQN010000012">
    <property type="protein sequence ID" value="MEW9266595.1"/>
    <property type="molecule type" value="Genomic_DNA"/>
</dbReference>
<name>A0ABV3PAG3_9ACTN</name>
<evidence type="ECO:0000256" key="3">
    <source>
        <dbReference type="ARBA" id="ARBA00023001"/>
    </source>
</evidence>
<dbReference type="InterPro" id="IPR036434">
    <property type="entry name" value="Beta_cellobiohydrolase_sf"/>
</dbReference>
<protein>
    <recommendedName>
        <fullName evidence="9">Glucanase</fullName>
        <ecNumber evidence="9">3.2.1.-</ecNumber>
    </recommendedName>
</protein>
<evidence type="ECO:0000256" key="2">
    <source>
        <dbReference type="ARBA" id="ARBA00022801"/>
    </source>
</evidence>
<evidence type="ECO:0000313" key="12">
    <source>
        <dbReference type="Proteomes" id="UP001555826"/>
    </source>
</evidence>
<reference evidence="11 12" key="1">
    <citation type="submission" date="2024-07" db="EMBL/GenBank/DDBJ databases">
        <authorList>
            <person name="Thanompreechachai J."/>
            <person name="Duangmal K."/>
        </authorList>
    </citation>
    <scope>NUCLEOTIDE SEQUENCE [LARGE SCALE GENOMIC DNA]</scope>
    <source>
        <strain evidence="11 12">KCTC 19886</strain>
    </source>
</reference>
<sequence>MVDVVRGPLRRAGVLGVVGGLVAALTVGGGAVGESVPRLGLRPLWSDPDSLAHAQLAAYETAGRTDLADALRPLAQAPTATWFTGDAPRERARALTTAAAAAGELPVLVAYDVPGRDCGSFSAGGAADDDAYLAWIRDLAAGIGDRPAVVVLEPDAVAFAVTGCSGVDRRDRLGLLRRAVEVLAALPGTHVYVDAGHAGWVQDLPALATALRAAGIDRAAGFALNVSNFQPTDVTVAYGRKLSHLLGGAHFVVDTSRNGAGAPVATGRDEDWCNPPGRRIGRLPTTLTGEDVVDAWLWVKRPGESDGSCRPGEPAAGEWFEGYALALVGV</sequence>
<evidence type="ECO:0000256" key="7">
    <source>
        <dbReference type="ARBA" id="ARBA00023326"/>
    </source>
</evidence>